<sequence length="55" mass="6280">MRWCGRKRICRGGGIRGVDGKRHARPGSRLACCQRCAIIGPMRQQRAQNLWARCQ</sequence>
<dbReference type="HOGENOM" id="CLU_3031401_0_0_6"/>
<organism evidence="1 2">
    <name type="scientific">Xanthomonas oryzae pv. oryzicola (strain BLS256)</name>
    <dbReference type="NCBI Taxonomy" id="383407"/>
    <lineage>
        <taxon>Bacteria</taxon>
        <taxon>Pseudomonadati</taxon>
        <taxon>Pseudomonadota</taxon>
        <taxon>Gammaproteobacteria</taxon>
        <taxon>Lysobacterales</taxon>
        <taxon>Lysobacteraceae</taxon>
        <taxon>Xanthomonas</taxon>
    </lineage>
</organism>
<reference evidence="1 2" key="1">
    <citation type="journal article" date="2011" name="J. Bacteriol.">
        <title>Two new complete genome sequences offer insight into host and tissue specificity of plant pathogenic Xanthomonas spp.</title>
        <authorList>
            <person name="Bogdanove A.J."/>
            <person name="Koebnik R."/>
            <person name="Lu H."/>
            <person name="Furutani A."/>
            <person name="Angiuoli S.V."/>
            <person name="Patil P.B."/>
            <person name="Van Sluys M.A."/>
            <person name="Ryan R.P."/>
            <person name="Meyer D.F."/>
            <person name="Han S.W."/>
            <person name="Aparna G."/>
            <person name="Rajaram M."/>
            <person name="Delcher A.L."/>
            <person name="Phillippy A.M."/>
            <person name="Puiu D."/>
            <person name="Schatz M.C."/>
            <person name="Shumway M."/>
            <person name="Sommer D.D."/>
            <person name="Trapnell C."/>
            <person name="Benahmed F."/>
            <person name="Dimitrov G."/>
            <person name="Madupu R."/>
            <person name="Radune D."/>
            <person name="Sullivan S."/>
            <person name="Jha G."/>
            <person name="Ishihara H."/>
            <person name="Lee S.W."/>
            <person name="Pandey A."/>
            <person name="Sharma V."/>
            <person name="Sriariyanun M."/>
            <person name="Szurek B."/>
            <person name="Vera-Cruz C.M."/>
            <person name="Dorman K.S."/>
            <person name="Ronald P.C."/>
            <person name="Verdier V."/>
            <person name="Dow J.M."/>
            <person name="Sonti R.V."/>
            <person name="Tsuge S."/>
            <person name="Brendel V.P."/>
            <person name="Rabinowicz P.D."/>
            <person name="Leach J.E."/>
            <person name="White F.F."/>
            <person name="Salzberg S.L."/>
        </authorList>
    </citation>
    <scope>NUCLEOTIDE SEQUENCE [LARGE SCALE GENOMIC DNA]</scope>
    <source>
        <strain evidence="1 2">BLS256</strain>
    </source>
</reference>
<protein>
    <submittedName>
        <fullName evidence="1">Uncharacterized protein</fullName>
    </submittedName>
</protein>
<gene>
    <name evidence="1" type="ORF">XOC_4284</name>
</gene>
<accession>G7TLA9</accession>
<evidence type="ECO:0000313" key="1">
    <source>
        <dbReference type="EMBL" id="AEQ98356.1"/>
    </source>
</evidence>
<proteinExistence type="predicted"/>
<dbReference type="AlphaFoldDB" id="G7TLA9"/>
<name>G7TLA9_XANOB</name>
<dbReference type="KEGG" id="xor:XOC_4284"/>
<dbReference type="EMBL" id="CP003057">
    <property type="protein sequence ID" value="AEQ98356.1"/>
    <property type="molecule type" value="Genomic_DNA"/>
</dbReference>
<dbReference type="Proteomes" id="UP000008851">
    <property type="component" value="Chromosome"/>
</dbReference>
<evidence type="ECO:0000313" key="2">
    <source>
        <dbReference type="Proteomes" id="UP000008851"/>
    </source>
</evidence>